<dbReference type="PANTHER" id="PTHR28593">
    <property type="entry name" value="METEORIN-LIKE PROTEIN"/>
    <property type="match status" value="1"/>
</dbReference>
<organism evidence="7 8">
    <name type="scientific">Plectus sambesii</name>
    <dbReference type="NCBI Taxonomy" id="2011161"/>
    <lineage>
        <taxon>Eukaryota</taxon>
        <taxon>Metazoa</taxon>
        <taxon>Ecdysozoa</taxon>
        <taxon>Nematoda</taxon>
        <taxon>Chromadorea</taxon>
        <taxon>Plectida</taxon>
        <taxon>Plectina</taxon>
        <taxon>Plectoidea</taxon>
        <taxon>Plectidae</taxon>
        <taxon>Plectus</taxon>
    </lineage>
</organism>
<comment type="subcellular location">
    <subcellularLocation>
        <location evidence="1">Secreted</location>
    </subcellularLocation>
</comment>
<dbReference type="InterPro" id="IPR051998">
    <property type="entry name" value="Meteorin-like"/>
</dbReference>
<keyword evidence="7" id="KW-1185">Reference proteome</keyword>
<dbReference type="Proteomes" id="UP000887566">
    <property type="component" value="Unplaced"/>
</dbReference>
<evidence type="ECO:0000313" key="7">
    <source>
        <dbReference type="Proteomes" id="UP000887566"/>
    </source>
</evidence>
<accession>A0A914UVH4</accession>
<sequence length="289" mass="32323">MRLPHAFFFCLSFCTLLLPSTAAIADQPDDRCSWTDSGALDEQAVRAVRFDCTDGKLTWKYPSSAMIVRIWAPHDRTVWRFCIRPLIDHTPNVLLYRKDNNTLTPVSTTSERETCFEDGHRLTLFLQTETKPDYNGMVDRQPAGFFYSIVDAKGASTPLETDYTADTQCTPCSEQQLVDAFCSADLIFKGRLLRQVGTSLEFSVEKLIRKPVDSNGVLSKFRPKSTLTIATVRMNSCGPVLEVKNGASTEHLVIARTRLGRAELMCAPLVADFAVVVDRLRGRTPCELS</sequence>
<dbReference type="WBParaSite" id="PSAMB.scaffold1272size33506.g12023.t1">
    <property type="protein sequence ID" value="PSAMB.scaffold1272size33506.g12023.t1"/>
    <property type="gene ID" value="PSAMB.scaffold1272size33506.g12023"/>
</dbReference>
<evidence type="ECO:0000313" key="8">
    <source>
        <dbReference type="WBParaSite" id="PSAMB.scaffold1272size33506.g12023.t1"/>
    </source>
</evidence>
<feature type="chain" id="PRO_5038115573" evidence="6">
    <location>
        <begin position="26"/>
        <end position="289"/>
    </location>
</feature>
<protein>
    <submittedName>
        <fullName evidence="8">Meteorin-like protein</fullName>
    </submittedName>
</protein>
<dbReference type="PANTHER" id="PTHR28593:SF3">
    <property type="entry name" value="METEORIN-LIKE PROTEIN"/>
    <property type="match status" value="1"/>
</dbReference>
<dbReference type="AlphaFoldDB" id="A0A914UVH4"/>
<dbReference type="GO" id="GO:0005615">
    <property type="term" value="C:extracellular space"/>
    <property type="evidence" value="ECO:0007669"/>
    <property type="project" value="TreeGrafter"/>
</dbReference>
<evidence type="ECO:0000256" key="4">
    <source>
        <dbReference type="ARBA" id="ARBA00022729"/>
    </source>
</evidence>
<keyword evidence="5" id="KW-1015">Disulfide bond</keyword>
<dbReference type="GO" id="GO:0005179">
    <property type="term" value="F:hormone activity"/>
    <property type="evidence" value="ECO:0007669"/>
    <property type="project" value="TreeGrafter"/>
</dbReference>
<keyword evidence="4 6" id="KW-0732">Signal</keyword>
<evidence type="ECO:0000256" key="6">
    <source>
        <dbReference type="SAM" id="SignalP"/>
    </source>
</evidence>
<keyword evidence="3" id="KW-0964">Secreted</keyword>
<proteinExistence type="inferred from homology"/>
<reference evidence="8" key="1">
    <citation type="submission" date="2022-11" db="UniProtKB">
        <authorList>
            <consortium name="WormBaseParasite"/>
        </authorList>
    </citation>
    <scope>IDENTIFICATION</scope>
</reference>
<evidence type="ECO:0000256" key="1">
    <source>
        <dbReference type="ARBA" id="ARBA00004613"/>
    </source>
</evidence>
<name>A0A914UVH4_9BILA</name>
<feature type="signal peptide" evidence="6">
    <location>
        <begin position="1"/>
        <end position="25"/>
    </location>
</feature>
<evidence type="ECO:0000256" key="2">
    <source>
        <dbReference type="ARBA" id="ARBA00005669"/>
    </source>
</evidence>
<evidence type="ECO:0000256" key="5">
    <source>
        <dbReference type="ARBA" id="ARBA00023157"/>
    </source>
</evidence>
<comment type="similarity">
    <text evidence="2">Belongs to the meteorin family.</text>
</comment>
<evidence type="ECO:0000256" key="3">
    <source>
        <dbReference type="ARBA" id="ARBA00022525"/>
    </source>
</evidence>